<dbReference type="PANTHER" id="PTHR21666">
    <property type="entry name" value="PEPTIDASE-RELATED"/>
    <property type="match status" value="1"/>
</dbReference>
<gene>
    <name evidence="2" type="ORF">XmelCFBP4644_06885</name>
</gene>
<evidence type="ECO:0000313" key="3">
    <source>
        <dbReference type="Proteomes" id="UP000239865"/>
    </source>
</evidence>
<dbReference type="Gene3D" id="2.70.70.10">
    <property type="entry name" value="Glucose Permease (Domain IIA)"/>
    <property type="match status" value="1"/>
</dbReference>
<dbReference type="Proteomes" id="UP000239865">
    <property type="component" value="Unassembled WGS sequence"/>
</dbReference>
<evidence type="ECO:0000259" key="1">
    <source>
        <dbReference type="Pfam" id="PF01551"/>
    </source>
</evidence>
<organism evidence="2 3">
    <name type="scientific">Xanthomonas melonis</name>
    <dbReference type="NCBI Taxonomy" id="56456"/>
    <lineage>
        <taxon>Bacteria</taxon>
        <taxon>Pseudomonadati</taxon>
        <taxon>Pseudomonadota</taxon>
        <taxon>Gammaproteobacteria</taxon>
        <taxon>Lysobacterales</taxon>
        <taxon>Lysobacteraceae</taxon>
        <taxon>Xanthomonas</taxon>
    </lineage>
</organism>
<dbReference type="Pfam" id="PF01551">
    <property type="entry name" value="Peptidase_M23"/>
    <property type="match status" value="1"/>
</dbReference>
<dbReference type="InterPro" id="IPR016047">
    <property type="entry name" value="M23ase_b-sheet_dom"/>
</dbReference>
<feature type="domain" description="M23ase beta-sheet core" evidence="1">
    <location>
        <begin position="131"/>
        <end position="230"/>
    </location>
</feature>
<dbReference type="InterPro" id="IPR050570">
    <property type="entry name" value="Cell_wall_metabolism_enzyme"/>
</dbReference>
<dbReference type="PANTHER" id="PTHR21666:SF294">
    <property type="entry name" value="PEPTIDASE M23"/>
    <property type="match status" value="1"/>
</dbReference>
<dbReference type="GO" id="GO:0004222">
    <property type="term" value="F:metalloendopeptidase activity"/>
    <property type="evidence" value="ECO:0007669"/>
    <property type="project" value="TreeGrafter"/>
</dbReference>
<reference evidence="2 3" key="1">
    <citation type="submission" date="2016-08" db="EMBL/GenBank/DDBJ databases">
        <authorList>
            <person name="Seilhamer J.J."/>
        </authorList>
    </citation>
    <scope>NUCLEOTIDE SEQUENCE [LARGE SCALE GENOMIC DNA]</scope>
    <source>
        <strain evidence="2 3">CFBP4644</strain>
    </source>
</reference>
<sequence>MPRGPDTAMSPPAPTLLVEWQSPTYLVWATNPLAGPAQFRLSAPASDDYRVVPQLPVVAQLAAHERRLLARLYPAGRHRPTGGLGMQLALVPGDAEAQLQQAHYQLPFRDAPVRVAQGYGGPFSHHDELNWYAVDFALPRATPVLAARAGTVMDVQQGFDEDGPHGPEAGGGNLVRILHDDGSMAIYAHLAPDGIAVRSGQRVDPGARIGSSGNTGFSRAPHLHFSVQRNVGMRLISLPFRMSGPEGELQFPSPAP</sequence>
<dbReference type="EMBL" id="MDEH01000003">
    <property type="protein sequence ID" value="PPU73580.1"/>
    <property type="molecule type" value="Genomic_DNA"/>
</dbReference>
<protein>
    <submittedName>
        <fullName evidence="2">Peptidase</fullName>
    </submittedName>
</protein>
<dbReference type="InterPro" id="IPR011055">
    <property type="entry name" value="Dup_hybrid_motif"/>
</dbReference>
<dbReference type="AlphaFoldDB" id="A0A2S7DIG6"/>
<dbReference type="SUPFAM" id="SSF51261">
    <property type="entry name" value="Duplicated hybrid motif"/>
    <property type="match status" value="1"/>
</dbReference>
<proteinExistence type="predicted"/>
<accession>A0A2S7DIG6</accession>
<dbReference type="OrthoDB" id="9809488at2"/>
<name>A0A2S7DIG6_9XANT</name>
<evidence type="ECO:0000313" key="2">
    <source>
        <dbReference type="EMBL" id="PPU73580.1"/>
    </source>
</evidence>
<dbReference type="CDD" id="cd12797">
    <property type="entry name" value="M23_peptidase"/>
    <property type="match status" value="1"/>
</dbReference>
<comment type="caution">
    <text evidence="2">The sequence shown here is derived from an EMBL/GenBank/DDBJ whole genome shotgun (WGS) entry which is preliminary data.</text>
</comment>